<dbReference type="EMBL" id="JABAGR010000007">
    <property type="protein sequence ID" value="NMF26320.1"/>
    <property type="molecule type" value="Genomic_DNA"/>
</dbReference>
<evidence type="ECO:0000259" key="2">
    <source>
        <dbReference type="Pfam" id="PF13556"/>
    </source>
</evidence>
<evidence type="ECO:0000313" key="4">
    <source>
        <dbReference type="EMBL" id="NMF26320.1"/>
    </source>
</evidence>
<dbReference type="PANTHER" id="PTHR33744:SF7">
    <property type="entry name" value="PUCR FAMILY TRANSCRIPTIONAL REGULATOR"/>
    <property type="match status" value="1"/>
</dbReference>
<gene>
    <name evidence="4" type="ORF">HF885_07740</name>
</gene>
<organism evidence="4 5">
    <name type="scientific">Parafannyhessea umbonata</name>
    <dbReference type="NCBI Taxonomy" id="604330"/>
    <lineage>
        <taxon>Bacteria</taxon>
        <taxon>Bacillati</taxon>
        <taxon>Actinomycetota</taxon>
        <taxon>Coriobacteriia</taxon>
        <taxon>Coriobacteriales</taxon>
        <taxon>Atopobiaceae</taxon>
        <taxon>Parafannyhessea</taxon>
    </lineage>
</organism>
<dbReference type="RefSeq" id="WP_170104368.1">
    <property type="nucleotide sequence ID" value="NZ_JABAGR010000007.1"/>
</dbReference>
<dbReference type="AlphaFoldDB" id="A0A7X9Y1A9"/>
<dbReference type="InterPro" id="IPR025736">
    <property type="entry name" value="PucR_C-HTH_dom"/>
</dbReference>
<dbReference type="Gene3D" id="1.10.10.2840">
    <property type="entry name" value="PucR C-terminal helix-turn-helix domain"/>
    <property type="match status" value="1"/>
</dbReference>
<feature type="domain" description="PucR C-terminal helix-turn-helix" evidence="2">
    <location>
        <begin position="372"/>
        <end position="429"/>
    </location>
</feature>
<sequence>MNERMPAHEDAGEKSEALRLEDEWWQEDAGKLIVRALFSDMGLQHIVDVAARVLGNPVAVIDANYRYVARKMDVAPDDDSEFARVMRDELRSGFVSEEGIAYIHERGLDERLAQRVCPCVHFNDRLQANTLVGAAMVHGICIAHVMLVERGRAITPEDEGCFDLLVGIVAQELQKNPVYLSTRGQMGSYFLASLLENDHPDATSLERRAAAINFRPSARMRVVVAVPRNPFAQVGNMQNVAGQLQPLLAHGLYTLHKNQLVMLVCKGEGKDVTDFELGRMRDVAELNDLLLGISNRFDSLTGVHSSYEQAHDAIRYGQTVSNALEVGRIMRYDYLSYVKLLERTNQTDDLLDICPPTLVALMEHDRTHDSDLMNTLFGYLQNGQSTARASAQLSLHKNTLLYRLGTIRKILGCDLSSGEDVFQLQVGFRVLMYLGLFCPRFRHTREQLREHPRA</sequence>
<proteinExistence type="inferred from homology"/>
<accession>A0A7X9Y1A9</accession>
<dbReference type="PANTHER" id="PTHR33744">
    <property type="entry name" value="CARBOHYDRATE DIACID REGULATOR"/>
    <property type="match status" value="1"/>
</dbReference>
<dbReference type="InterPro" id="IPR041522">
    <property type="entry name" value="CdaR_GGDEF"/>
</dbReference>
<name>A0A7X9Y1A9_9ACTN</name>
<evidence type="ECO:0000313" key="5">
    <source>
        <dbReference type="Proteomes" id="UP000565613"/>
    </source>
</evidence>
<dbReference type="InterPro" id="IPR042070">
    <property type="entry name" value="PucR_C-HTH_sf"/>
</dbReference>
<comment type="similarity">
    <text evidence="1">Belongs to the CdaR family.</text>
</comment>
<dbReference type="InterPro" id="IPR051448">
    <property type="entry name" value="CdaR-like_regulators"/>
</dbReference>
<dbReference type="Pfam" id="PF13556">
    <property type="entry name" value="HTH_30"/>
    <property type="match status" value="1"/>
</dbReference>
<evidence type="ECO:0000256" key="1">
    <source>
        <dbReference type="ARBA" id="ARBA00006754"/>
    </source>
</evidence>
<reference evidence="4 5" key="1">
    <citation type="submission" date="2020-04" db="EMBL/GenBank/DDBJ databases">
        <authorList>
            <person name="Hitch T.C.A."/>
            <person name="Wylensek D."/>
            <person name="Clavel T."/>
        </authorList>
    </citation>
    <scope>NUCLEOTIDE SEQUENCE [LARGE SCALE GENOMIC DNA]</scope>
    <source>
        <strain evidence="4 5">105184</strain>
    </source>
</reference>
<dbReference type="Pfam" id="PF17853">
    <property type="entry name" value="GGDEF_2"/>
    <property type="match status" value="1"/>
</dbReference>
<dbReference type="Proteomes" id="UP000565613">
    <property type="component" value="Unassembled WGS sequence"/>
</dbReference>
<evidence type="ECO:0000259" key="3">
    <source>
        <dbReference type="Pfam" id="PF17853"/>
    </source>
</evidence>
<feature type="domain" description="CdaR GGDEF-like" evidence="3">
    <location>
        <begin position="199"/>
        <end position="316"/>
    </location>
</feature>
<protein>
    <submittedName>
        <fullName evidence="4">PucR family transcriptional regulator</fullName>
    </submittedName>
</protein>
<comment type="caution">
    <text evidence="4">The sequence shown here is derived from an EMBL/GenBank/DDBJ whole genome shotgun (WGS) entry which is preliminary data.</text>
</comment>